<name>A0A1A9KFJ6_9PSED</name>
<organism evidence="1 2">
    <name type="scientific">Pseudomonas citronellolis</name>
    <dbReference type="NCBI Taxonomy" id="53408"/>
    <lineage>
        <taxon>Bacteria</taxon>
        <taxon>Pseudomonadati</taxon>
        <taxon>Pseudomonadota</taxon>
        <taxon>Gammaproteobacteria</taxon>
        <taxon>Pseudomonadales</taxon>
        <taxon>Pseudomonadaceae</taxon>
        <taxon>Pseudomonas</taxon>
    </lineage>
</organism>
<gene>
    <name evidence="1" type="ORF">A9C11_20990</name>
</gene>
<proteinExistence type="predicted"/>
<dbReference type="AlphaFoldDB" id="A0A1A9KFJ6"/>
<evidence type="ECO:0000313" key="1">
    <source>
        <dbReference type="EMBL" id="ANI16294.1"/>
    </source>
</evidence>
<dbReference type="EMBL" id="CP015878">
    <property type="protein sequence ID" value="ANI16294.1"/>
    <property type="molecule type" value="Genomic_DNA"/>
</dbReference>
<dbReference type="Proteomes" id="UP000077748">
    <property type="component" value="Chromosome"/>
</dbReference>
<evidence type="ECO:0000313" key="2">
    <source>
        <dbReference type="Proteomes" id="UP000077748"/>
    </source>
</evidence>
<accession>A0A1A9KFJ6</accession>
<sequence length="89" mass="10023">MTVGLVVHKAPEAQNRLAERFAQAFCIHPRAFHQIQIAFIRAMWNQPEQLAEYDLITLARLHQRLAHVSDSLTKFDQLGAGGIAFRIAG</sequence>
<reference evidence="1 2" key="1">
    <citation type="submission" date="2016-05" db="EMBL/GenBank/DDBJ databases">
        <title>Genome Sequence of Pseudomonas citronellolis Strain SJTE-3, an Estrogens and Persistent Organic Pollutants degradation strain.</title>
        <authorList>
            <person name="Liang R."/>
        </authorList>
    </citation>
    <scope>NUCLEOTIDE SEQUENCE [LARGE SCALE GENOMIC DNA]</scope>
    <source>
        <strain evidence="1 2">SJTE-3</strain>
    </source>
</reference>
<protein>
    <submittedName>
        <fullName evidence="1">Uncharacterized protein</fullName>
    </submittedName>
</protein>